<dbReference type="SUPFAM" id="SSF50494">
    <property type="entry name" value="Trypsin-like serine proteases"/>
    <property type="match status" value="1"/>
</dbReference>
<dbReference type="InterPro" id="IPR043504">
    <property type="entry name" value="Peptidase_S1_PA_chymotrypsin"/>
</dbReference>
<dbReference type="InterPro" id="IPR009003">
    <property type="entry name" value="Peptidase_S1_PA"/>
</dbReference>
<evidence type="ECO:0000313" key="2">
    <source>
        <dbReference type="Proteomes" id="UP000076577"/>
    </source>
</evidence>
<dbReference type="Pfam" id="PF13365">
    <property type="entry name" value="Trypsin_2"/>
    <property type="match status" value="1"/>
</dbReference>
<gene>
    <name evidence="1" type="ORF">PsAD2_00214</name>
</gene>
<organism evidence="1 2">
    <name type="scientific">Pseudovibrio axinellae</name>
    <dbReference type="NCBI Taxonomy" id="989403"/>
    <lineage>
        <taxon>Bacteria</taxon>
        <taxon>Pseudomonadati</taxon>
        <taxon>Pseudomonadota</taxon>
        <taxon>Alphaproteobacteria</taxon>
        <taxon>Hyphomicrobiales</taxon>
        <taxon>Stappiaceae</taxon>
        <taxon>Pseudovibrio</taxon>
    </lineage>
</organism>
<evidence type="ECO:0008006" key="3">
    <source>
        <dbReference type="Google" id="ProtNLM"/>
    </source>
</evidence>
<protein>
    <recommendedName>
        <fullName evidence="3">Serine protease</fullName>
    </recommendedName>
</protein>
<dbReference type="AlphaFoldDB" id="A0A166B0N4"/>
<dbReference type="PATRIC" id="fig|989403.3.peg.227"/>
<dbReference type="STRING" id="989403.SAMN05421798_104208"/>
<dbReference type="RefSeq" id="WP_068000904.1">
    <property type="nucleotide sequence ID" value="NZ_FOFM01000004.1"/>
</dbReference>
<dbReference type="PANTHER" id="PTHR36234">
    <property type="entry name" value="LYSYL ENDOPEPTIDASE"/>
    <property type="match status" value="1"/>
</dbReference>
<name>A0A166B0N4_9HYPH</name>
<dbReference type="Gene3D" id="2.40.10.10">
    <property type="entry name" value="Trypsin-like serine proteases"/>
    <property type="match status" value="2"/>
</dbReference>
<dbReference type="Proteomes" id="UP000076577">
    <property type="component" value="Unassembled WGS sequence"/>
</dbReference>
<dbReference type="EMBL" id="LMCB01000002">
    <property type="protein sequence ID" value="KZL21793.1"/>
    <property type="molecule type" value="Genomic_DNA"/>
</dbReference>
<sequence>MTLKLDNLNSVLLQKSAKRLHKRRKQITETKNAILAGTQNETDSKERLALYEKREASLALSQGLPIAAQTALFEEEIPDLATIGKEALIGLKNDLLPIEFFEYGLYAARSVGRLEHSEGLKFGTGFLVGQGLMMTNHHVLQTPQDARSHFFELGAEANRIGNQTPSKICSIHPEKFFWANEELDVAIVAVVDEDPSFIPLEHYGWHVLTRQQGMIKKGDPVNIIQHPLGRNKAVVVHNSHLLHIENETDAHMFCWYSGDTQKGASGSPVFNNHWEVVAVHHMAVPKTNTAGEVLDKHGNPITKEIARHSPHLIAYAANEGIRTSRIVSALEAADFEKPSHAETRDNLLNFWARPGAHTRGLRAAVRSSLAV</sequence>
<evidence type="ECO:0000313" key="1">
    <source>
        <dbReference type="EMBL" id="KZL21793.1"/>
    </source>
</evidence>
<accession>A0A166B0N4</accession>
<reference evidence="1 2" key="1">
    <citation type="journal article" date="2016" name="Front. Microbiol.">
        <title>Comparative Genomic Analysis Reveals a Diverse Repertoire of Genes Involved in Prokaryote-Eukaryote Interactions within the Pseudovibrio Genus.</title>
        <authorList>
            <person name="Romano S."/>
            <person name="Fernandez-Guerra A."/>
            <person name="Reen F.J."/>
            <person name="Glockner F.O."/>
            <person name="Crowley S.P."/>
            <person name="O'Sullivan O."/>
            <person name="Cotter P.D."/>
            <person name="Adams C."/>
            <person name="Dobson A.D."/>
            <person name="O'Gara F."/>
        </authorList>
    </citation>
    <scope>NUCLEOTIDE SEQUENCE [LARGE SCALE GENOMIC DNA]</scope>
    <source>
        <strain evidence="1 2">Ad2</strain>
    </source>
</reference>
<keyword evidence="2" id="KW-1185">Reference proteome</keyword>
<proteinExistence type="predicted"/>
<dbReference type="PANTHER" id="PTHR36234:SF5">
    <property type="entry name" value="LYSYL ENDOPEPTIDASE"/>
    <property type="match status" value="1"/>
</dbReference>
<comment type="caution">
    <text evidence="1">The sequence shown here is derived from an EMBL/GenBank/DDBJ whole genome shotgun (WGS) entry which is preliminary data.</text>
</comment>
<dbReference type="OrthoDB" id="500593at2"/>